<protein>
    <recommendedName>
        <fullName evidence="3">C-type lectin domain-containing protein</fullName>
    </recommendedName>
</protein>
<dbReference type="SMART" id="SM00034">
    <property type="entry name" value="CLECT"/>
    <property type="match status" value="1"/>
</dbReference>
<evidence type="ECO:0000256" key="1">
    <source>
        <dbReference type="ARBA" id="ARBA00004401"/>
    </source>
</evidence>
<sequence length="235" mass="27339">VKVGNQTTEQHADANGKKFALKNVSKLHLHLSLIVVTAVISENNTRLNAENWNLTMQNQELEKDKNNLTEQIQNMETSWNELNTSRAQWTIDAYCPENRGKRQCELCQDGWLEFKFNCYTSPYAIAYDELRTWEEAQEDCRRMNSHLAVVVTEAQKNVVTRYRWPKGTFNQYWIGLRAENKKWKWVDGTDLTESSWIQQPPPYSRCAVSVSDGGWKAVSCNEKNRWICQKKALSV</sequence>
<evidence type="ECO:0000259" key="3">
    <source>
        <dbReference type="PROSITE" id="PS50041"/>
    </source>
</evidence>
<dbReference type="Gene3D" id="3.10.100.10">
    <property type="entry name" value="Mannose-Binding Protein A, subunit A"/>
    <property type="match status" value="1"/>
</dbReference>
<accession>A0A3B5AKS5</accession>
<dbReference type="SUPFAM" id="SSF56436">
    <property type="entry name" value="C-type lectin-like"/>
    <property type="match status" value="1"/>
</dbReference>
<evidence type="ECO:0000313" key="4">
    <source>
        <dbReference type="Ensembl" id="ENSSPAP00000021455.1"/>
    </source>
</evidence>
<dbReference type="STRING" id="144197.ENSSPAP00000021455"/>
<dbReference type="PROSITE" id="PS50041">
    <property type="entry name" value="C_TYPE_LECTIN_2"/>
    <property type="match status" value="1"/>
</dbReference>
<comment type="subcellular location">
    <subcellularLocation>
        <location evidence="1">Cell membrane</location>
        <topology evidence="1">Single-pass type II membrane protein</topology>
    </subcellularLocation>
</comment>
<dbReference type="InterPro" id="IPR050828">
    <property type="entry name" value="C-type_lectin/matrix_domain"/>
</dbReference>
<dbReference type="InterPro" id="IPR016186">
    <property type="entry name" value="C-type_lectin-like/link_sf"/>
</dbReference>
<dbReference type="PANTHER" id="PTHR45710:SF26">
    <property type="entry name" value="RH26557P"/>
    <property type="match status" value="1"/>
</dbReference>
<evidence type="ECO:0000256" key="2">
    <source>
        <dbReference type="SAM" id="Coils"/>
    </source>
</evidence>
<name>A0A3B5AKS5_9TELE</name>
<keyword evidence="2" id="KW-0175">Coiled coil</keyword>
<dbReference type="AlphaFoldDB" id="A0A3B5AKS5"/>
<dbReference type="InterPro" id="IPR016187">
    <property type="entry name" value="CTDL_fold"/>
</dbReference>
<dbReference type="Ensembl" id="ENSSPAT00000021788.1">
    <property type="protein sequence ID" value="ENSSPAP00000021455.1"/>
    <property type="gene ID" value="ENSSPAG00000016180.1"/>
</dbReference>
<dbReference type="PANTHER" id="PTHR45710">
    <property type="entry name" value="C-TYPE LECTIN DOMAIN-CONTAINING PROTEIN 180"/>
    <property type="match status" value="1"/>
</dbReference>
<dbReference type="Pfam" id="PF00059">
    <property type="entry name" value="Lectin_C"/>
    <property type="match status" value="1"/>
</dbReference>
<dbReference type="InterPro" id="IPR001304">
    <property type="entry name" value="C-type_lectin-like"/>
</dbReference>
<reference evidence="4" key="1">
    <citation type="submission" date="2023-09" db="UniProtKB">
        <authorList>
            <consortium name="Ensembl"/>
        </authorList>
    </citation>
    <scope>IDENTIFICATION</scope>
</reference>
<dbReference type="GeneTree" id="ENSGT01150000287296"/>
<dbReference type="GO" id="GO:0005886">
    <property type="term" value="C:plasma membrane"/>
    <property type="evidence" value="ECO:0007669"/>
    <property type="project" value="UniProtKB-SubCell"/>
</dbReference>
<feature type="domain" description="C-type lectin" evidence="3">
    <location>
        <begin position="114"/>
        <end position="229"/>
    </location>
</feature>
<organism evidence="4">
    <name type="scientific">Stegastes partitus</name>
    <name type="common">bicolor damselfish</name>
    <dbReference type="NCBI Taxonomy" id="144197"/>
    <lineage>
        <taxon>Eukaryota</taxon>
        <taxon>Metazoa</taxon>
        <taxon>Chordata</taxon>
        <taxon>Craniata</taxon>
        <taxon>Vertebrata</taxon>
        <taxon>Euteleostomi</taxon>
        <taxon>Actinopterygii</taxon>
        <taxon>Neopterygii</taxon>
        <taxon>Teleostei</taxon>
        <taxon>Neoteleostei</taxon>
        <taxon>Acanthomorphata</taxon>
        <taxon>Ovalentaria</taxon>
        <taxon>Pomacentridae</taxon>
        <taxon>Stegastes</taxon>
    </lineage>
</organism>
<proteinExistence type="predicted"/>
<feature type="coiled-coil region" evidence="2">
    <location>
        <begin position="44"/>
        <end position="78"/>
    </location>
</feature>